<keyword evidence="2" id="KW-1185">Reference proteome</keyword>
<evidence type="ECO:0000313" key="2">
    <source>
        <dbReference type="Proteomes" id="UP001500864"/>
    </source>
</evidence>
<gene>
    <name evidence="1" type="ORF">GCM10023261_00420</name>
</gene>
<dbReference type="EMBL" id="BAABIZ010000001">
    <property type="protein sequence ID" value="GAA5103370.1"/>
    <property type="molecule type" value="Genomic_DNA"/>
</dbReference>
<name>A0ABP9MXB5_9HYPH</name>
<protein>
    <submittedName>
        <fullName evidence="1">DUF6101 family protein</fullName>
    </submittedName>
</protein>
<sequence length="177" mass="20315">MANQCFNQAKAGLEFRLDPCHLPQTTTYFSLKTGNKIICLLSERGVFLKTDSSSNLSRLIPAYHFRGIAARTVKTRSGERAVALELLHTDEEACIPLLVSRDLNNVLLDWRLWADTYDLPMLMINEDNSIMVVKDRSDLRHFFCPTLHSKQKRFLLRYSNPLGVHLMIANRTALQQH</sequence>
<comment type="caution">
    <text evidence="1">The sequence shown here is derived from an EMBL/GenBank/DDBJ whole genome shotgun (WGS) entry which is preliminary data.</text>
</comment>
<accession>A0ABP9MXB5</accession>
<organism evidence="1 2">
    <name type="scientific">Bartonella jaculi</name>
    <dbReference type="NCBI Taxonomy" id="686226"/>
    <lineage>
        <taxon>Bacteria</taxon>
        <taxon>Pseudomonadati</taxon>
        <taxon>Pseudomonadota</taxon>
        <taxon>Alphaproteobacteria</taxon>
        <taxon>Hyphomicrobiales</taxon>
        <taxon>Bartonellaceae</taxon>
        <taxon>Bartonella</taxon>
    </lineage>
</organism>
<dbReference type="Pfam" id="PF19596">
    <property type="entry name" value="DUF6101"/>
    <property type="match status" value="1"/>
</dbReference>
<reference evidence="2" key="1">
    <citation type="journal article" date="2019" name="Int. J. Syst. Evol. Microbiol.">
        <title>The Global Catalogue of Microorganisms (GCM) 10K type strain sequencing project: providing services to taxonomists for standard genome sequencing and annotation.</title>
        <authorList>
            <consortium name="The Broad Institute Genomics Platform"/>
            <consortium name="The Broad Institute Genome Sequencing Center for Infectious Disease"/>
            <person name="Wu L."/>
            <person name="Ma J."/>
        </authorList>
    </citation>
    <scope>NUCLEOTIDE SEQUENCE [LARGE SCALE GENOMIC DNA]</scope>
    <source>
        <strain evidence="2">JCM 17712</strain>
    </source>
</reference>
<dbReference type="Proteomes" id="UP001500864">
    <property type="component" value="Unassembled WGS sequence"/>
</dbReference>
<proteinExistence type="predicted"/>
<evidence type="ECO:0000313" key="1">
    <source>
        <dbReference type="EMBL" id="GAA5103370.1"/>
    </source>
</evidence>
<dbReference type="InterPro" id="IPR046083">
    <property type="entry name" value="DUF6101"/>
</dbReference>
<dbReference type="RefSeq" id="WP_345113464.1">
    <property type="nucleotide sequence ID" value="NZ_BAABIZ010000001.1"/>
</dbReference>